<feature type="transmembrane region" description="Helical" evidence="1">
    <location>
        <begin position="32"/>
        <end position="51"/>
    </location>
</feature>
<proteinExistence type="predicted"/>
<keyword evidence="1" id="KW-0472">Membrane</keyword>
<name>A0A6C0KC86_9ZZZZ</name>
<evidence type="ECO:0000256" key="1">
    <source>
        <dbReference type="SAM" id="Phobius"/>
    </source>
</evidence>
<protein>
    <submittedName>
        <fullName evidence="2">Uncharacterized protein</fullName>
    </submittedName>
</protein>
<feature type="transmembrane region" description="Helical" evidence="1">
    <location>
        <begin position="81"/>
        <end position="100"/>
    </location>
</feature>
<dbReference type="AlphaFoldDB" id="A0A6C0KC86"/>
<feature type="transmembrane region" description="Helical" evidence="1">
    <location>
        <begin position="6"/>
        <end position="25"/>
    </location>
</feature>
<feature type="transmembrane region" description="Helical" evidence="1">
    <location>
        <begin position="129"/>
        <end position="147"/>
    </location>
</feature>
<feature type="transmembrane region" description="Helical" evidence="1">
    <location>
        <begin position="57"/>
        <end position="74"/>
    </location>
</feature>
<reference evidence="2" key="1">
    <citation type="journal article" date="2020" name="Nature">
        <title>Giant virus diversity and host interactions through global metagenomics.</title>
        <authorList>
            <person name="Schulz F."/>
            <person name="Roux S."/>
            <person name="Paez-Espino D."/>
            <person name="Jungbluth S."/>
            <person name="Walsh D.A."/>
            <person name="Denef V.J."/>
            <person name="McMahon K.D."/>
            <person name="Konstantinidis K.T."/>
            <person name="Eloe-Fadrosh E.A."/>
            <person name="Kyrpides N.C."/>
            <person name="Woyke T."/>
        </authorList>
    </citation>
    <scope>NUCLEOTIDE SEQUENCE</scope>
    <source>
        <strain evidence="2">GVMAG-S-1103017-68</strain>
    </source>
</reference>
<sequence length="151" mass="16604">MKGANLVLAIETYALAVIGGLYPMYSETRASVLLPVAVVVAAVSVVILSLGERYNTAAGALLVGVPAVAVLLVWYNQMYKFTLLVFFVFLWFITSIEFAFDVDACHSEGFLDDLLFKPDCQFKFVKLDILLKNGLYIGLLLVSWAATRRGV</sequence>
<keyword evidence="1" id="KW-1133">Transmembrane helix</keyword>
<keyword evidence="1" id="KW-0812">Transmembrane</keyword>
<organism evidence="2">
    <name type="scientific">viral metagenome</name>
    <dbReference type="NCBI Taxonomy" id="1070528"/>
    <lineage>
        <taxon>unclassified sequences</taxon>
        <taxon>metagenomes</taxon>
        <taxon>organismal metagenomes</taxon>
    </lineage>
</organism>
<dbReference type="EMBL" id="MN740855">
    <property type="protein sequence ID" value="QHU15309.1"/>
    <property type="molecule type" value="Genomic_DNA"/>
</dbReference>
<accession>A0A6C0KC86</accession>
<evidence type="ECO:0000313" key="2">
    <source>
        <dbReference type="EMBL" id="QHU15309.1"/>
    </source>
</evidence>